<geneLocation type="plasmid" evidence="4 5">
    <name>pSMR1-3</name>
</geneLocation>
<dbReference type="PANTHER" id="PTHR43477:SF4">
    <property type="entry name" value="DEHYDROGENASE_REDUCTASE SDR FAMILY MEMBER 6"/>
    <property type="match status" value="1"/>
</dbReference>
<dbReference type="RefSeq" id="WP_089423243.1">
    <property type="nucleotide sequence ID" value="NZ_CP022418.1"/>
</dbReference>
<proteinExistence type="inferred from homology"/>
<dbReference type="InterPro" id="IPR036291">
    <property type="entry name" value="NAD(P)-bd_dom_sf"/>
</dbReference>
<gene>
    <name evidence="4" type="primary">fabG</name>
    <name evidence="4" type="ORF">SULPSESMR1_04314</name>
</gene>
<keyword evidence="3" id="KW-0520">NAD</keyword>
<dbReference type="SUPFAM" id="SSF51735">
    <property type="entry name" value="NAD(P)-binding Rossmann-fold domains"/>
    <property type="match status" value="1"/>
</dbReference>
<evidence type="ECO:0000256" key="1">
    <source>
        <dbReference type="ARBA" id="ARBA00006484"/>
    </source>
</evidence>
<dbReference type="FunFam" id="3.40.50.720:FF:000084">
    <property type="entry name" value="Short-chain dehydrogenase reductase"/>
    <property type="match status" value="1"/>
</dbReference>
<dbReference type="GO" id="GO:0016491">
    <property type="term" value="F:oxidoreductase activity"/>
    <property type="evidence" value="ECO:0007669"/>
    <property type="project" value="UniProtKB-KW"/>
</dbReference>
<dbReference type="KEGG" id="spse:SULPSESMR1_04314"/>
<organism evidence="4 5">
    <name type="scientific">Pseudosulfitobacter pseudonitzschiae</name>
    <dbReference type="NCBI Taxonomy" id="1402135"/>
    <lineage>
        <taxon>Bacteria</taxon>
        <taxon>Pseudomonadati</taxon>
        <taxon>Pseudomonadota</taxon>
        <taxon>Alphaproteobacteria</taxon>
        <taxon>Rhodobacterales</taxon>
        <taxon>Roseobacteraceae</taxon>
        <taxon>Pseudosulfitobacter</taxon>
    </lineage>
</organism>
<comment type="similarity">
    <text evidence="1">Belongs to the short-chain dehydrogenases/reductases (SDR) family.</text>
</comment>
<sequence length="248" mass="25300">MSHSRLDGKLCIVSGAAAGIGRETALAYAMEGAEVHALDRDALGLASLAAEAQGITPHTLDITDPKAVAAFHTALPRLDVQFNCAGIVTVGTLTECSMADWERALSVNVTSVFLMMQAAVPLMKAGGGGAIINMASVISSIGGAPQRFAYGATKAAVLGMTSSAALDYASVGIRCNAICPSGVETPSMTQRIKAMEDPHAARAAFSSCQPVGRMGTPAEIAELAVYLASDASAYMTGSHVVIDGGARL</sequence>
<protein>
    <submittedName>
        <fullName evidence="4">3-ketoacyl-ACP reductase</fullName>
    </submittedName>
</protein>
<dbReference type="Pfam" id="PF13561">
    <property type="entry name" value="adh_short_C2"/>
    <property type="match status" value="1"/>
</dbReference>
<dbReference type="Proteomes" id="UP000199754">
    <property type="component" value="Plasmid pSMR1-3"/>
</dbReference>
<evidence type="ECO:0000313" key="4">
    <source>
        <dbReference type="EMBL" id="ASM75040.1"/>
    </source>
</evidence>
<dbReference type="Gene3D" id="3.40.50.720">
    <property type="entry name" value="NAD(P)-binding Rossmann-like Domain"/>
    <property type="match status" value="1"/>
</dbReference>
<dbReference type="PANTHER" id="PTHR43477">
    <property type="entry name" value="DIHYDROANTICAPSIN 7-DEHYDROGENASE"/>
    <property type="match status" value="1"/>
</dbReference>
<keyword evidence="5" id="KW-1185">Reference proteome</keyword>
<dbReference type="InterPro" id="IPR002347">
    <property type="entry name" value="SDR_fam"/>
</dbReference>
<dbReference type="OrthoDB" id="9804774at2"/>
<dbReference type="InterPro" id="IPR051122">
    <property type="entry name" value="SDR_DHRS6-like"/>
</dbReference>
<dbReference type="PROSITE" id="PS00061">
    <property type="entry name" value="ADH_SHORT"/>
    <property type="match status" value="1"/>
</dbReference>
<reference evidence="4 5" key="1">
    <citation type="submission" date="2017-07" db="EMBL/GenBank/DDBJ databases">
        <title>Genome Sequence of Sulfitobacter pseudonitzschiae Strain SMR1 Isolated from a culture of the Diatom Skeletonema marinoi.</title>
        <authorList>
            <person name="Topel M."/>
            <person name="Pinder M.I.M."/>
            <person name="Johansson O.N."/>
            <person name="Kourtchenko O."/>
            <person name="Godhe A."/>
            <person name="Clarke A.K."/>
        </authorList>
    </citation>
    <scope>NUCLEOTIDE SEQUENCE [LARGE SCALE GENOMIC DNA]</scope>
    <source>
        <strain evidence="4 5">SMR1</strain>
        <plasmid evidence="4 5">pSMR1-3</plasmid>
    </source>
</reference>
<name>A0A221K830_9RHOB</name>
<evidence type="ECO:0000256" key="2">
    <source>
        <dbReference type="ARBA" id="ARBA00023002"/>
    </source>
</evidence>
<dbReference type="EMBL" id="CP022418">
    <property type="protein sequence ID" value="ASM75040.1"/>
    <property type="molecule type" value="Genomic_DNA"/>
</dbReference>
<dbReference type="PRINTS" id="PR00080">
    <property type="entry name" value="SDRFAMILY"/>
</dbReference>
<dbReference type="InterPro" id="IPR020904">
    <property type="entry name" value="Sc_DH/Rdtase_CS"/>
</dbReference>
<keyword evidence="2" id="KW-0560">Oxidoreductase</keyword>
<dbReference type="PRINTS" id="PR00081">
    <property type="entry name" value="GDHRDH"/>
</dbReference>
<dbReference type="AlphaFoldDB" id="A0A221K830"/>
<evidence type="ECO:0000256" key="3">
    <source>
        <dbReference type="ARBA" id="ARBA00023027"/>
    </source>
</evidence>
<accession>A0A221K830</accession>
<evidence type="ECO:0000313" key="5">
    <source>
        <dbReference type="Proteomes" id="UP000199754"/>
    </source>
</evidence>
<keyword evidence="4" id="KW-0614">Plasmid</keyword>